<dbReference type="AlphaFoldDB" id="A0A0E9QFR7"/>
<reference evidence="1" key="2">
    <citation type="journal article" date="2015" name="Fish Shellfish Immunol.">
        <title>Early steps in the European eel (Anguilla anguilla)-Vibrio vulnificus interaction in the gills: Role of the RtxA13 toxin.</title>
        <authorList>
            <person name="Callol A."/>
            <person name="Pajuelo D."/>
            <person name="Ebbesson L."/>
            <person name="Teles M."/>
            <person name="MacKenzie S."/>
            <person name="Amaro C."/>
        </authorList>
    </citation>
    <scope>NUCLEOTIDE SEQUENCE</scope>
</reference>
<protein>
    <submittedName>
        <fullName evidence="1">Uncharacterized protein</fullName>
    </submittedName>
</protein>
<reference evidence="1" key="1">
    <citation type="submission" date="2014-11" db="EMBL/GenBank/DDBJ databases">
        <authorList>
            <person name="Amaro Gonzalez C."/>
        </authorList>
    </citation>
    <scope>NUCLEOTIDE SEQUENCE</scope>
</reference>
<proteinExistence type="predicted"/>
<name>A0A0E9QFR7_ANGAN</name>
<accession>A0A0E9QFR7</accession>
<sequence length="22" mass="2509">MVNVNLNTCMYKPARGIKDVNK</sequence>
<dbReference type="EMBL" id="GBXM01092856">
    <property type="protein sequence ID" value="JAH15721.1"/>
    <property type="molecule type" value="Transcribed_RNA"/>
</dbReference>
<evidence type="ECO:0000313" key="1">
    <source>
        <dbReference type="EMBL" id="JAH15721.1"/>
    </source>
</evidence>
<organism evidence="1">
    <name type="scientific">Anguilla anguilla</name>
    <name type="common">European freshwater eel</name>
    <name type="synonym">Muraena anguilla</name>
    <dbReference type="NCBI Taxonomy" id="7936"/>
    <lineage>
        <taxon>Eukaryota</taxon>
        <taxon>Metazoa</taxon>
        <taxon>Chordata</taxon>
        <taxon>Craniata</taxon>
        <taxon>Vertebrata</taxon>
        <taxon>Euteleostomi</taxon>
        <taxon>Actinopterygii</taxon>
        <taxon>Neopterygii</taxon>
        <taxon>Teleostei</taxon>
        <taxon>Anguilliformes</taxon>
        <taxon>Anguillidae</taxon>
        <taxon>Anguilla</taxon>
    </lineage>
</organism>